<comment type="similarity">
    <text evidence="6">Belongs to the ABC-4 integral membrane protein family.</text>
</comment>
<dbReference type="Pfam" id="PF12704">
    <property type="entry name" value="MacB_PCD"/>
    <property type="match status" value="1"/>
</dbReference>
<feature type="region of interest" description="Disordered" evidence="7">
    <location>
        <begin position="255"/>
        <end position="276"/>
    </location>
</feature>
<evidence type="ECO:0000256" key="2">
    <source>
        <dbReference type="ARBA" id="ARBA00022475"/>
    </source>
</evidence>
<sequence length="451" mass="48681">MQNNKKRGSFLVRWWFTTKMALHGILANPLRSALTILGVAIGVASVVSLMGIGEGARRAVVEQFESFGSNVITITAHDSSVEFDPEYSEELVEIVQGLEAATPVVNTKTSLKWRRIRGKVDIVGVDNEFPIIRDHKLCLGHFFTKAHVEQRIPVAVLGYNIGVNLLGGRSPVGKSITLNGNTYRIIGVLNPKGEGKADDIDNKIVIPYTSALKIAEKRTVDAIWGKASSEKEADLVIVQLGRIFRRKLGLDQKAPTHSTISEAGGEEDRPRGNDEMEFDDMSTMNNMEPMEPEVPNPLLQSAGDELISITSLNQLVQEADKANRVMTLLLGGIAAVSLLVGGLGIMNIMLVSVTERRTEIGVRRALGAKQTDLLLQFLLEALYVSLIGSVAGIAAGIWGLNIFEGQGFETAVSFKAIKIATVVALSSGLLFGVYPAISASSVPPVEALRSQ</sequence>
<dbReference type="Pfam" id="PF02687">
    <property type="entry name" value="FtsX"/>
    <property type="match status" value="1"/>
</dbReference>
<organism evidence="11 12">
    <name type="scientific">Paramaledivibacter caminithermalis (strain DSM 15212 / CIP 107654 / DViRD3)</name>
    <name type="common">Clostridium caminithermale</name>
    <dbReference type="NCBI Taxonomy" id="1121301"/>
    <lineage>
        <taxon>Bacteria</taxon>
        <taxon>Bacillati</taxon>
        <taxon>Bacillota</taxon>
        <taxon>Clostridia</taxon>
        <taxon>Peptostreptococcales</taxon>
        <taxon>Caminicellaceae</taxon>
        <taxon>Paramaledivibacter</taxon>
    </lineage>
</organism>
<feature type="transmembrane region" description="Helical" evidence="8">
    <location>
        <begin position="328"/>
        <end position="353"/>
    </location>
</feature>
<proteinExistence type="inferred from homology"/>
<feature type="transmembrane region" description="Helical" evidence="8">
    <location>
        <begin position="419"/>
        <end position="437"/>
    </location>
</feature>
<accession>A0A1M6LGX5</accession>
<evidence type="ECO:0000259" key="9">
    <source>
        <dbReference type="Pfam" id="PF02687"/>
    </source>
</evidence>
<dbReference type="STRING" id="1121301.SAMN02745912_00790"/>
<dbReference type="EMBL" id="FRAG01000006">
    <property type="protein sequence ID" value="SHJ70417.1"/>
    <property type="molecule type" value="Genomic_DNA"/>
</dbReference>
<feature type="transmembrane region" description="Helical" evidence="8">
    <location>
        <begin position="36"/>
        <end position="53"/>
    </location>
</feature>
<evidence type="ECO:0000259" key="10">
    <source>
        <dbReference type="Pfam" id="PF12704"/>
    </source>
</evidence>
<evidence type="ECO:0000256" key="7">
    <source>
        <dbReference type="SAM" id="MobiDB-lite"/>
    </source>
</evidence>
<evidence type="ECO:0000313" key="11">
    <source>
        <dbReference type="EMBL" id="SHJ70417.1"/>
    </source>
</evidence>
<evidence type="ECO:0000256" key="1">
    <source>
        <dbReference type="ARBA" id="ARBA00004651"/>
    </source>
</evidence>
<reference evidence="11 12" key="1">
    <citation type="submission" date="2016-11" db="EMBL/GenBank/DDBJ databases">
        <authorList>
            <person name="Jaros S."/>
            <person name="Januszkiewicz K."/>
            <person name="Wedrychowicz H."/>
        </authorList>
    </citation>
    <scope>NUCLEOTIDE SEQUENCE [LARGE SCALE GENOMIC DNA]</scope>
    <source>
        <strain evidence="11 12">DSM 15212</strain>
    </source>
</reference>
<dbReference type="AlphaFoldDB" id="A0A1M6LGX5"/>
<dbReference type="InterPro" id="IPR025857">
    <property type="entry name" value="MacB_PCD"/>
</dbReference>
<keyword evidence="2" id="KW-1003">Cell membrane</keyword>
<evidence type="ECO:0000256" key="5">
    <source>
        <dbReference type="ARBA" id="ARBA00023136"/>
    </source>
</evidence>
<feature type="domain" description="ABC3 transporter permease C-terminal" evidence="9">
    <location>
        <begin position="333"/>
        <end position="444"/>
    </location>
</feature>
<dbReference type="InterPro" id="IPR003838">
    <property type="entry name" value="ABC3_permease_C"/>
</dbReference>
<evidence type="ECO:0000313" key="12">
    <source>
        <dbReference type="Proteomes" id="UP000184465"/>
    </source>
</evidence>
<gene>
    <name evidence="11" type="ORF">SAMN02745912_00790</name>
</gene>
<evidence type="ECO:0000256" key="4">
    <source>
        <dbReference type="ARBA" id="ARBA00022989"/>
    </source>
</evidence>
<dbReference type="PANTHER" id="PTHR30572">
    <property type="entry name" value="MEMBRANE COMPONENT OF TRANSPORTER-RELATED"/>
    <property type="match status" value="1"/>
</dbReference>
<dbReference type="Proteomes" id="UP000184465">
    <property type="component" value="Unassembled WGS sequence"/>
</dbReference>
<name>A0A1M6LGX5_PARC5</name>
<evidence type="ECO:0000256" key="8">
    <source>
        <dbReference type="SAM" id="Phobius"/>
    </source>
</evidence>
<dbReference type="GO" id="GO:0022857">
    <property type="term" value="F:transmembrane transporter activity"/>
    <property type="evidence" value="ECO:0007669"/>
    <property type="project" value="TreeGrafter"/>
</dbReference>
<dbReference type="InterPro" id="IPR050250">
    <property type="entry name" value="Macrolide_Exporter_MacB"/>
</dbReference>
<evidence type="ECO:0000256" key="3">
    <source>
        <dbReference type="ARBA" id="ARBA00022692"/>
    </source>
</evidence>
<dbReference type="PANTHER" id="PTHR30572:SF4">
    <property type="entry name" value="ABC TRANSPORTER PERMEASE YTRF"/>
    <property type="match status" value="1"/>
</dbReference>
<feature type="domain" description="MacB-like periplasmic core" evidence="10">
    <location>
        <begin position="32"/>
        <end position="237"/>
    </location>
</feature>
<protein>
    <submittedName>
        <fullName evidence="11">Putative ABC transport system permease protein</fullName>
    </submittedName>
</protein>
<comment type="subcellular location">
    <subcellularLocation>
        <location evidence="1">Cell membrane</location>
        <topology evidence="1">Multi-pass membrane protein</topology>
    </subcellularLocation>
</comment>
<dbReference type="GO" id="GO:0005886">
    <property type="term" value="C:plasma membrane"/>
    <property type="evidence" value="ECO:0007669"/>
    <property type="project" value="UniProtKB-SubCell"/>
</dbReference>
<feature type="transmembrane region" description="Helical" evidence="8">
    <location>
        <begin position="373"/>
        <end position="398"/>
    </location>
</feature>
<keyword evidence="5 8" id="KW-0472">Membrane</keyword>
<evidence type="ECO:0000256" key="6">
    <source>
        <dbReference type="ARBA" id="ARBA00038076"/>
    </source>
</evidence>
<keyword evidence="4 8" id="KW-1133">Transmembrane helix</keyword>
<dbReference type="OrthoDB" id="9770036at2"/>
<keyword evidence="12" id="KW-1185">Reference proteome</keyword>
<keyword evidence="3 8" id="KW-0812">Transmembrane</keyword>
<dbReference type="RefSeq" id="WP_073147191.1">
    <property type="nucleotide sequence ID" value="NZ_FRAG01000006.1"/>
</dbReference>